<keyword evidence="5 15" id="KW-0963">Cytoplasm</keyword>
<name>A0A554WQ61_9BURK</name>
<keyword evidence="6 15" id="KW-0698">rRNA processing</keyword>
<evidence type="ECO:0000259" key="17">
    <source>
        <dbReference type="PROSITE" id="PS50142"/>
    </source>
</evidence>
<dbReference type="Pfam" id="PF14622">
    <property type="entry name" value="Ribonucleas_3_3"/>
    <property type="match status" value="1"/>
</dbReference>
<dbReference type="SUPFAM" id="SSF54768">
    <property type="entry name" value="dsRNA-binding domain-like"/>
    <property type="match status" value="1"/>
</dbReference>
<keyword evidence="12 15" id="KW-0378">Hydrolase</keyword>
<dbReference type="GO" id="GO:0003725">
    <property type="term" value="F:double-stranded RNA binding"/>
    <property type="evidence" value="ECO:0007669"/>
    <property type="project" value="TreeGrafter"/>
</dbReference>
<feature type="binding site" evidence="15">
    <location>
        <position position="118"/>
    </location>
    <ligand>
        <name>Mg(2+)</name>
        <dbReference type="ChEBI" id="CHEBI:18420"/>
    </ligand>
</feature>
<feature type="binding site" evidence="15">
    <location>
        <position position="45"/>
    </location>
    <ligand>
        <name>Mg(2+)</name>
        <dbReference type="ChEBI" id="CHEBI:18420"/>
    </ligand>
</feature>
<dbReference type="GO" id="GO:0008033">
    <property type="term" value="P:tRNA processing"/>
    <property type="evidence" value="ECO:0007669"/>
    <property type="project" value="UniProtKB-KW"/>
</dbReference>
<evidence type="ECO:0000256" key="4">
    <source>
        <dbReference type="ARBA" id="ARBA00011738"/>
    </source>
</evidence>
<evidence type="ECO:0000256" key="6">
    <source>
        <dbReference type="ARBA" id="ARBA00022552"/>
    </source>
</evidence>
<feature type="active site" evidence="15">
    <location>
        <position position="49"/>
    </location>
</feature>
<dbReference type="FunFam" id="3.30.160.20:FF:000003">
    <property type="entry name" value="Ribonuclease 3"/>
    <property type="match status" value="1"/>
</dbReference>
<comment type="catalytic activity">
    <reaction evidence="1 15">
        <text>Endonucleolytic cleavage to 5'-phosphomonoester.</text>
        <dbReference type="EC" id="3.1.26.3"/>
    </reaction>
</comment>
<comment type="subunit">
    <text evidence="4 15">Homodimer.</text>
</comment>
<dbReference type="GO" id="GO:0042802">
    <property type="term" value="F:identical protein binding"/>
    <property type="evidence" value="ECO:0007669"/>
    <property type="project" value="UniProtKB-ARBA"/>
</dbReference>
<dbReference type="SUPFAM" id="SSF69065">
    <property type="entry name" value="RNase III domain-like"/>
    <property type="match status" value="1"/>
</dbReference>
<sequence length="237" mass="25834">MPESDDEPTLGALQRRLGHAFRDETLLRRALTHRSFGADHYERLEFLGDAVLGLVVATLLVQRLPQGQEGDLSRARAALVRQDALHRIALRLGLPALVRLGEGERRSGGHERPSILADVVEALLGAIYLDAGFEAAQAVARRWYDDVTLAAGVGKDAKTALQEWLQARRRPLPRYEVVAVRGEAHAQTFEVACHVEGQDAPTHGSGASRRAAEQVAAAAMLARLQTTPQPAPRRDTV</sequence>
<keyword evidence="10 15" id="KW-0479">Metal-binding</keyword>
<comment type="cofactor">
    <cofactor evidence="15">
        <name>Mg(2+)</name>
        <dbReference type="ChEBI" id="CHEBI:18420"/>
    </cofactor>
</comment>
<organism evidence="18 19">
    <name type="scientific">Tepidimonas sediminis</name>
    <dbReference type="NCBI Taxonomy" id="2588941"/>
    <lineage>
        <taxon>Bacteria</taxon>
        <taxon>Pseudomonadati</taxon>
        <taxon>Pseudomonadota</taxon>
        <taxon>Betaproteobacteria</taxon>
        <taxon>Burkholderiales</taxon>
        <taxon>Tepidimonas</taxon>
    </lineage>
</organism>
<evidence type="ECO:0000256" key="15">
    <source>
        <dbReference type="HAMAP-Rule" id="MF_00104"/>
    </source>
</evidence>
<feature type="active site" evidence="15">
    <location>
        <position position="121"/>
    </location>
</feature>
<comment type="subcellular location">
    <subcellularLocation>
        <location evidence="2 15">Cytoplasm</location>
    </subcellularLocation>
</comment>
<evidence type="ECO:0000256" key="5">
    <source>
        <dbReference type="ARBA" id="ARBA00022490"/>
    </source>
</evidence>
<dbReference type="InterPro" id="IPR000999">
    <property type="entry name" value="RNase_III_dom"/>
</dbReference>
<comment type="caution">
    <text evidence="18">The sequence shown here is derived from an EMBL/GenBank/DDBJ whole genome shotgun (WGS) entry which is preliminary data.</text>
</comment>
<evidence type="ECO:0000256" key="9">
    <source>
        <dbReference type="ARBA" id="ARBA00022722"/>
    </source>
</evidence>
<keyword evidence="9 15" id="KW-0540">Nuclease</keyword>
<dbReference type="InterPro" id="IPR011907">
    <property type="entry name" value="RNase_III"/>
</dbReference>
<dbReference type="InterPro" id="IPR014720">
    <property type="entry name" value="dsRBD_dom"/>
</dbReference>
<dbReference type="Gene3D" id="3.30.160.20">
    <property type="match status" value="1"/>
</dbReference>
<keyword evidence="8 15" id="KW-0819">tRNA processing</keyword>
<evidence type="ECO:0000256" key="11">
    <source>
        <dbReference type="ARBA" id="ARBA00022759"/>
    </source>
</evidence>
<dbReference type="GO" id="GO:0046872">
    <property type="term" value="F:metal ion binding"/>
    <property type="evidence" value="ECO:0007669"/>
    <property type="project" value="UniProtKB-KW"/>
</dbReference>
<dbReference type="Pfam" id="PF00035">
    <property type="entry name" value="dsrm"/>
    <property type="match status" value="1"/>
</dbReference>
<dbReference type="EC" id="3.1.26.3" evidence="15"/>
<evidence type="ECO:0000256" key="2">
    <source>
        <dbReference type="ARBA" id="ARBA00004496"/>
    </source>
</evidence>
<comment type="similarity">
    <text evidence="3">Belongs to the ribonuclease III family.</text>
</comment>
<dbReference type="PROSITE" id="PS50137">
    <property type="entry name" value="DS_RBD"/>
    <property type="match status" value="1"/>
</dbReference>
<feature type="domain" description="DRBM" evidence="16">
    <location>
        <begin position="156"/>
        <end position="226"/>
    </location>
</feature>
<evidence type="ECO:0000256" key="13">
    <source>
        <dbReference type="ARBA" id="ARBA00022842"/>
    </source>
</evidence>
<evidence type="ECO:0000256" key="12">
    <source>
        <dbReference type="ARBA" id="ARBA00022801"/>
    </source>
</evidence>
<dbReference type="PROSITE" id="PS50142">
    <property type="entry name" value="RNASE_3_2"/>
    <property type="match status" value="1"/>
</dbReference>
<proteinExistence type="inferred from homology"/>
<keyword evidence="15" id="KW-0699">rRNA-binding</keyword>
<evidence type="ECO:0000256" key="10">
    <source>
        <dbReference type="ARBA" id="ARBA00022723"/>
    </source>
</evidence>
<dbReference type="GO" id="GO:0004525">
    <property type="term" value="F:ribonuclease III activity"/>
    <property type="evidence" value="ECO:0007669"/>
    <property type="project" value="UniProtKB-UniRule"/>
</dbReference>
<feature type="domain" description="RNase III" evidence="17">
    <location>
        <begin position="10"/>
        <end position="132"/>
    </location>
</feature>
<dbReference type="SMART" id="SM00358">
    <property type="entry name" value="DSRM"/>
    <property type="match status" value="1"/>
</dbReference>
<dbReference type="GO" id="GO:0019843">
    <property type="term" value="F:rRNA binding"/>
    <property type="evidence" value="ECO:0007669"/>
    <property type="project" value="UniProtKB-KW"/>
</dbReference>
<keyword evidence="7 15" id="KW-0507">mRNA processing</keyword>
<evidence type="ECO:0000256" key="7">
    <source>
        <dbReference type="ARBA" id="ARBA00022664"/>
    </source>
</evidence>
<dbReference type="InterPro" id="IPR036389">
    <property type="entry name" value="RNase_III_sf"/>
</dbReference>
<evidence type="ECO:0000256" key="3">
    <source>
        <dbReference type="ARBA" id="ARBA00010183"/>
    </source>
</evidence>
<keyword evidence="11 15" id="KW-0255">Endonuclease</keyword>
<dbReference type="GO" id="GO:0006397">
    <property type="term" value="P:mRNA processing"/>
    <property type="evidence" value="ECO:0007669"/>
    <property type="project" value="UniProtKB-UniRule"/>
</dbReference>
<dbReference type="Gene3D" id="1.10.1520.10">
    <property type="entry name" value="Ribonuclease III domain"/>
    <property type="match status" value="1"/>
</dbReference>
<evidence type="ECO:0000256" key="8">
    <source>
        <dbReference type="ARBA" id="ARBA00022694"/>
    </source>
</evidence>
<dbReference type="Proteomes" id="UP000320225">
    <property type="component" value="Unassembled WGS sequence"/>
</dbReference>
<comment type="function">
    <text evidence="15">Digests double-stranded RNA. Involved in the processing of primary rRNA transcript to yield the immediate precursors to the large and small rRNAs (23S and 16S). Processes some mRNAs, and tRNAs when they are encoded in the rRNA operon. Processes pre-crRNA and tracrRNA of type II CRISPR loci if present in the organism.</text>
</comment>
<dbReference type="RefSeq" id="WP_143894865.1">
    <property type="nucleotide sequence ID" value="NZ_VJND01000006.1"/>
</dbReference>
<dbReference type="HAMAP" id="MF_00104">
    <property type="entry name" value="RNase_III"/>
    <property type="match status" value="1"/>
</dbReference>
<dbReference type="PANTHER" id="PTHR11207:SF0">
    <property type="entry name" value="RIBONUCLEASE 3"/>
    <property type="match status" value="1"/>
</dbReference>
<accession>A0A554WQ61</accession>
<protein>
    <recommendedName>
        <fullName evidence="15">Ribonuclease 3</fullName>
        <ecNumber evidence="15">3.1.26.3</ecNumber>
    </recommendedName>
    <alternativeName>
        <fullName evidence="15">Ribonuclease III</fullName>
        <shortName evidence="15">RNase III</shortName>
    </alternativeName>
</protein>
<evidence type="ECO:0000313" key="19">
    <source>
        <dbReference type="Proteomes" id="UP000320225"/>
    </source>
</evidence>
<keyword evidence="14 15" id="KW-0694">RNA-binding</keyword>
<dbReference type="NCBIfam" id="TIGR02191">
    <property type="entry name" value="RNaseIII"/>
    <property type="match status" value="1"/>
</dbReference>
<dbReference type="CDD" id="cd00593">
    <property type="entry name" value="RIBOc"/>
    <property type="match status" value="1"/>
</dbReference>
<keyword evidence="19" id="KW-1185">Reference proteome</keyword>
<feature type="binding site" evidence="15">
    <location>
        <position position="121"/>
    </location>
    <ligand>
        <name>Mg(2+)</name>
        <dbReference type="ChEBI" id="CHEBI:18420"/>
    </ligand>
</feature>
<gene>
    <name evidence="15 18" type="primary">rnc</name>
    <name evidence="18" type="ORF">Tsedi_01309</name>
</gene>
<dbReference type="PROSITE" id="PS00517">
    <property type="entry name" value="RNASE_3_1"/>
    <property type="match status" value="1"/>
</dbReference>
<dbReference type="CDD" id="cd10845">
    <property type="entry name" value="DSRM_RNAse_III_family"/>
    <property type="match status" value="1"/>
</dbReference>
<dbReference type="GO" id="GO:0005737">
    <property type="term" value="C:cytoplasm"/>
    <property type="evidence" value="ECO:0007669"/>
    <property type="project" value="UniProtKB-SubCell"/>
</dbReference>
<dbReference type="OrthoDB" id="9805026at2"/>
<evidence type="ECO:0000256" key="1">
    <source>
        <dbReference type="ARBA" id="ARBA00000109"/>
    </source>
</evidence>
<dbReference type="EMBL" id="VJND01000006">
    <property type="protein sequence ID" value="TSE25721.1"/>
    <property type="molecule type" value="Genomic_DNA"/>
</dbReference>
<dbReference type="GO" id="GO:0010468">
    <property type="term" value="P:regulation of gene expression"/>
    <property type="evidence" value="ECO:0007669"/>
    <property type="project" value="TreeGrafter"/>
</dbReference>
<keyword evidence="13 15" id="KW-0460">Magnesium</keyword>
<dbReference type="SMART" id="SM00535">
    <property type="entry name" value="RIBOc"/>
    <property type="match status" value="1"/>
</dbReference>
<evidence type="ECO:0000256" key="14">
    <source>
        <dbReference type="ARBA" id="ARBA00022884"/>
    </source>
</evidence>
<dbReference type="FunFam" id="1.10.1520.10:FF:000001">
    <property type="entry name" value="Ribonuclease 3"/>
    <property type="match status" value="1"/>
</dbReference>
<reference evidence="18 19" key="1">
    <citation type="submission" date="2019-07" db="EMBL/GenBank/DDBJ databases">
        <title>Tepidimonas sediminis YIM 72259 draft genome.</title>
        <authorList>
            <person name="Da Costa M.S."/>
            <person name="Froufe H.J.C."/>
            <person name="Egas C."/>
            <person name="Albuquerque L."/>
        </authorList>
    </citation>
    <scope>NUCLEOTIDE SEQUENCE [LARGE SCALE GENOMIC DNA]</scope>
    <source>
        <strain evidence="18 19">YIM 72259</strain>
    </source>
</reference>
<evidence type="ECO:0000313" key="18">
    <source>
        <dbReference type="EMBL" id="TSE25721.1"/>
    </source>
</evidence>
<evidence type="ECO:0000259" key="16">
    <source>
        <dbReference type="PROSITE" id="PS50137"/>
    </source>
</evidence>
<dbReference type="GO" id="GO:0006364">
    <property type="term" value="P:rRNA processing"/>
    <property type="evidence" value="ECO:0007669"/>
    <property type="project" value="UniProtKB-UniRule"/>
</dbReference>
<dbReference type="AlphaFoldDB" id="A0A554WQ61"/>
<dbReference type="PANTHER" id="PTHR11207">
    <property type="entry name" value="RIBONUCLEASE III"/>
    <property type="match status" value="1"/>
</dbReference>